<sequence length="321" mass="34659">MTPTPADPGVVATAGWVDRPAVPRVVVAARPRHPVESALATAVSWVGYRLTPYVISEARPLLDLATVGSLLGHPALTVPLLAPLYRVGLIAPDGSLVGNLWPWRWMSMDARRSAVDELAGLICLADDVAATLARLGAPIEPSWPGDRITLAALLAADVDPWQPARLLAEALQPMTPYAVNPSGLVVRYRPGVRGEAEREAAVLRRRVEARARARIGRPAPHVLPYAGGGQRRPGAQQRGAELRRDALRPVLRRWPEVTAAEFKIESGSRLSPQAAALQQERAALGLDRLPLAAYGDSATGVATRQRIGDDLRTLRRELRRS</sequence>
<accession>A0A0D8BJU7</accession>
<dbReference type="Proteomes" id="UP000032545">
    <property type="component" value="Unassembled WGS sequence"/>
</dbReference>
<gene>
    <name evidence="1" type="ORF">FF36_01872</name>
</gene>
<dbReference type="AlphaFoldDB" id="A0A0D8BJU7"/>
<comment type="caution">
    <text evidence="1">The sequence shown here is derived from an EMBL/GenBank/DDBJ whole genome shotgun (WGS) entry which is preliminary data.</text>
</comment>
<proteinExistence type="predicted"/>
<dbReference type="RefSeq" id="WP_128423275.1">
    <property type="nucleotide sequence ID" value="NZ_JYFN01000011.1"/>
</dbReference>
<keyword evidence="2" id="KW-1185">Reference proteome</keyword>
<dbReference type="PATRIC" id="fig|1502723.3.peg.600"/>
<reference evidence="2" key="1">
    <citation type="submission" date="2015-02" db="EMBL/GenBank/DDBJ databases">
        <title>Draft Genome of Frankia sp. CpI1-S.</title>
        <authorList>
            <person name="Oshone R.T."/>
            <person name="Ngom M."/>
            <person name="Ghodhbane-Gtari F."/>
            <person name="Gtari M."/>
            <person name="Morris K."/>
            <person name="Thomas K."/>
            <person name="Sen A."/>
            <person name="Tisa L.S."/>
        </authorList>
    </citation>
    <scope>NUCLEOTIDE SEQUENCE [LARGE SCALE GENOMIC DNA]</scope>
    <source>
        <strain evidence="2">CpI1-S</strain>
    </source>
</reference>
<evidence type="ECO:0000313" key="2">
    <source>
        <dbReference type="Proteomes" id="UP000032545"/>
    </source>
</evidence>
<organism evidence="1 2">
    <name type="scientific">Frankia torreyi</name>
    <dbReference type="NCBI Taxonomy" id="1856"/>
    <lineage>
        <taxon>Bacteria</taxon>
        <taxon>Bacillati</taxon>
        <taxon>Actinomycetota</taxon>
        <taxon>Actinomycetes</taxon>
        <taxon>Frankiales</taxon>
        <taxon>Frankiaceae</taxon>
        <taxon>Frankia</taxon>
    </lineage>
</organism>
<dbReference type="EMBL" id="JYFN01000011">
    <property type="protein sequence ID" value="KJE23687.1"/>
    <property type="molecule type" value="Genomic_DNA"/>
</dbReference>
<evidence type="ECO:0000313" key="1">
    <source>
        <dbReference type="EMBL" id="KJE23687.1"/>
    </source>
</evidence>
<reference evidence="1 2" key="2">
    <citation type="journal article" date="2016" name="Genome Announc.">
        <title>Permanent Draft Genome Sequences for Two Variants of Frankia sp. Strain CpI1, the First Frankia Strain Isolated from Root Nodules of Comptonia peregrina.</title>
        <authorList>
            <person name="Oshone R."/>
            <person name="Hurst S.G.IV."/>
            <person name="Abebe-Akele F."/>
            <person name="Simpson S."/>
            <person name="Morris K."/>
            <person name="Thomas W.K."/>
            <person name="Tisa L.S."/>
        </authorList>
    </citation>
    <scope>NUCLEOTIDE SEQUENCE [LARGE SCALE GENOMIC DNA]</scope>
    <source>
        <strain evidence="2">CpI1-S</strain>
    </source>
</reference>
<protein>
    <submittedName>
        <fullName evidence="1">Uncharacterized protein</fullName>
    </submittedName>
</protein>
<name>A0A0D8BJU7_9ACTN</name>